<comment type="caution">
    <text evidence="1">The sequence shown here is derived from an EMBL/GenBank/DDBJ whole genome shotgun (WGS) entry which is preliminary data.</text>
</comment>
<dbReference type="EMBL" id="CM056741">
    <property type="protein sequence ID" value="KAJ8687595.1"/>
    <property type="molecule type" value="Genomic_DNA"/>
</dbReference>
<dbReference type="Proteomes" id="UP001239111">
    <property type="component" value="Chromosome 1"/>
</dbReference>
<evidence type="ECO:0000313" key="1">
    <source>
        <dbReference type="EMBL" id="KAJ8687595.1"/>
    </source>
</evidence>
<protein>
    <submittedName>
        <fullName evidence="1">Uncharacterized protein</fullName>
    </submittedName>
</protein>
<keyword evidence="2" id="KW-1185">Reference proteome</keyword>
<organism evidence="1 2">
    <name type="scientific">Eretmocerus hayati</name>
    <dbReference type="NCBI Taxonomy" id="131215"/>
    <lineage>
        <taxon>Eukaryota</taxon>
        <taxon>Metazoa</taxon>
        <taxon>Ecdysozoa</taxon>
        <taxon>Arthropoda</taxon>
        <taxon>Hexapoda</taxon>
        <taxon>Insecta</taxon>
        <taxon>Pterygota</taxon>
        <taxon>Neoptera</taxon>
        <taxon>Endopterygota</taxon>
        <taxon>Hymenoptera</taxon>
        <taxon>Apocrita</taxon>
        <taxon>Proctotrupomorpha</taxon>
        <taxon>Chalcidoidea</taxon>
        <taxon>Aphelinidae</taxon>
        <taxon>Aphelininae</taxon>
        <taxon>Eretmocerus</taxon>
    </lineage>
</organism>
<gene>
    <name evidence="1" type="ORF">QAD02_023389</name>
</gene>
<proteinExistence type="predicted"/>
<sequence>MFRHIDACGSQSTGTIIPISATFKWILPTNPEEINRQLENCNGLGLKSPLFNTPDGSKWQLGICPSTKIDKNNQVTIGDKINIHMRRVNSQGNIIASVALSIIIEIHEDDVRNYKVLRTRRVDCFEFQSDSLACGFDDLIEPGDFFENDGISVLCEIQLELGNRQKLKSSFSPCHCLELVESAHKVVEAGGIAVAEYKRLLRERFYGVHSQLHDAEFQPTVTAMCQTGLMNIRVSFNQSFVGAVHSRGQNKDFRRPPCMVAGNGSNQINLKVDLYAMPDSPEYCGIIVNNNTDERSLSIAVRIHKTLELADDKFYVITCGNTKYRNARNETSLVSLRLLDSSGRRVHEAIYGHNYTLRTEISPVDNTYGFKVRSCLAFDTENHNVTIIDSRGCPENSGFISKFTYDRNAGTAESTLSAFRFSKDHKQLHLQCEIVLCKESCGEPICDDEDKALSIKTGNLAIKGQTPKEEEAVLHAATSVFVLSPGQDTVSELRYGEKSIHPDWLLWLAIVLGVLLLIMFIINVFLCSAMTCSCARTEIIEKEPSIIEDYDPYRSWHGSQYGSRFDTY</sequence>
<evidence type="ECO:0000313" key="2">
    <source>
        <dbReference type="Proteomes" id="UP001239111"/>
    </source>
</evidence>
<name>A0ACC2PVH6_9HYME</name>
<accession>A0ACC2PVH6</accession>
<reference evidence="1" key="1">
    <citation type="submission" date="2023-04" db="EMBL/GenBank/DDBJ databases">
        <title>A chromosome-level genome assembly of the parasitoid wasp Eretmocerus hayati.</title>
        <authorList>
            <person name="Zhong Y."/>
            <person name="Liu S."/>
            <person name="Liu Y."/>
        </authorList>
    </citation>
    <scope>NUCLEOTIDE SEQUENCE</scope>
    <source>
        <strain evidence="1">ZJU_SS_LIU_2023</strain>
    </source>
</reference>